<evidence type="ECO:0000313" key="1">
    <source>
        <dbReference type="EMBL" id="KAJ9069365.1"/>
    </source>
</evidence>
<sequence>MIRDQVLPNAPNRRKLSIRMVPPTLALVEELEQYPLKGPSPGAIHDTFIWDLDAWKKEQKLSPLPYPIAEPIPL</sequence>
<evidence type="ECO:0000313" key="2">
    <source>
        <dbReference type="Proteomes" id="UP001165960"/>
    </source>
</evidence>
<reference evidence="1" key="1">
    <citation type="submission" date="2022-04" db="EMBL/GenBank/DDBJ databases">
        <title>Genome of the entomopathogenic fungus Entomophthora muscae.</title>
        <authorList>
            <person name="Elya C."/>
            <person name="Lovett B.R."/>
            <person name="Lee E."/>
            <person name="Macias A.M."/>
            <person name="Hajek A.E."/>
            <person name="De Bivort B.L."/>
            <person name="Kasson M.T."/>
            <person name="De Fine Licht H.H."/>
            <person name="Stajich J.E."/>
        </authorList>
    </citation>
    <scope>NUCLEOTIDE SEQUENCE</scope>
    <source>
        <strain evidence="1">Berkeley</strain>
    </source>
</reference>
<keyword evidence="2" id="KW-1185">Reference proteome</keyword>
<comment type="caution">
    <text evidence="1">The sequence shown here is derived from an EMBL/GenBank/DDBJ whole genome shotgun (WGS) entry which is preliminary data.</text>
</comment>
<dbReference type="EMBL" id="QTSX02003636">
    <property type="protein sequence ID" value="KAJ9069365.1"/>
    <property type="molecule type" value="Genomic_DNA"/>
</dbReference>
<protein>
    <submittedName>
        <fullName evidence="1">Uncharacterized protein</fullName>
    </submittedName>
</protein>
<name>A0ACC2T469_9FUNG</name>
<organism evidence="1 2">
    <name type="scientific">Entomophthora muscae</name>
    <dbReference type="NCBI Taxonomy" id="34485"/>
    <lineage>
        <taxon>Eukaryota</taxon>
        <taxon>Fungi</taxon>
        <taxon>Fungi incertae sedis</taxon>
        <taxon>Zoopagomycota</taxon>
        <taxon>Entomophthoromycotina</taxon>
        <taxon>Entomophthoromycetes</taxon>
        <taxon>Entomophthorales</taxon>
        <taxon>Entomophthoraceae</taxon>
        <taxon>Entomophthora</taxon>
    </lineage>
</organism>
<proteinExistence type="predicted"/>
<accession>A0ACC2T469</accession>
<dbReference type="Proteomes" id="UP001165960">
    <property type="component" value="Unassembled WGS sequence"/>
</dbReference>
<gene>
    <name evidence="1" type="ORF">DSO57_1019198</name>
</gene>